<dbReference type="GO" id="GO:0032259">
    <property type="term" value="P:methylation"/>
    <property type="evidence" value="ECO:0007669"/>
    <property type="project" value="UniProtKB-KW"/>
</dbReference>
<evidence type="ECO:0000313" key="4">
    <source>
        <dbReference type="EMBL" id="MFC4076332.1"/>
    </source>
</evidence>
<evidence type="ECO:0000256" key="1">
    <source>
        <dbReference type="ARBA" id="ARBA00022603"/>
    </source>
</evidence>
<feature type="domain" description="Methyltransferase" evidence="3">
    <location>
        <begin position="44"/>
        <end position="138"/>
    </location>
</feature>
<dbReference type="InterPro" id="IPR051052">
    <property type="entry name" value="Diverse_substrate_MTase"/>
</dbReference>
<dbReference type="PANTHER" id="PTHR44942:SF4">
    <property type="entry name" value="METHYLTRANSFERASE TYPE 11 DOMAIN-CONTAINING PROTEIN"/>
    <property type="match status" value="1"/>
</dbReference>
<evidence type="ECO:0000313" key="5">
    <source>
        <dbReference type="Proteomes" id="UP001595843"/>
    </source>
</evidence>
<comment type="caution">
    <text evidence="4">The sequence shown here is derived from an EMBL/GenBank/DDBJ whole genome shotgun (WGS) entry which is preliminary data.</text>
</comment>
<keyword evidence="1 4" id="KW-0489">Methyltransferase</keyword>
<keyword evidence="5" id="KW-1185">Reference proteome</keyword>
<dbReference type="PANTHER" id="PTHR44942">
    <property type="entry name" value="METHYLTRANSF_11 DOMAIN-CONTAINING PROTEIN"/>
    <property type="match status" value="1"/>
</dbReference>
<dbReference type="SUPFAM" id="SSF53335">
    <property type="entry name" value="S-adenosyl-L-methionine-dependent methyltransferases"/>
    <property type="match status" value="1"/>
</dbReference>
<sequence>MYQERDWDEVYMTGDFRNRWDYAYPSSELVTFVAAGNLSSGAAVLDVGCGAGREAVFLAGQGFRVIGVDLSDEALHIARQRAEEAGVNVDWRQGNVLELPVADASVDFVNDRGCFHLIPEEERGRYATELARVLKPGGHVLLRGCREQPEDKTFVLVTPEAVDRYFGEIFDRGPVVPIQLISDALGEGLDANLVVLRKKPL</sequence>
<reference evidence="5" key="1">
    <citation type="journal article" date="2019" name="Int. J. Syst. Evol. Microbiol.">
        <title>The Global Catalogue of Microorganisms (GCM) 10K type strain sequencing project: providing services to taxonomists for standard genome sequencing and annotation.</title>
        <authorList>
            <consortium name="The Broad Institute Genomics Platform"/>
            <consortium name="The Broad Institute Genome Sequencing Center for Infectious Disease"/>
            <person name="Wu L."/>
            <person name="Ma J."/>
        </authorList>
    </citation>
    <scope>NUCLEOTIDE SEQUENCE [LARGE SCALE GENOMIC DNA]</scope>
    <source>
        <strain evidence="5">IBRC-M 10813</strain>
    </source>
</reference>
<name>A0ABV8JHQ6_9BACL</name>
<protein>
    <submittedName>
        <fullName evidence="4">Methyltransferase domain-containing protein</fullName>
    </submittedName>
</protein>
<proteinExistence type="predicted"/>
<evidence type="ECO:0000256" key="2">
    <source>
        <dbReference type="ARBA" id="ARBA00022679"/>
    </source>
</evidence>
<gene>
    <name evidence="4" type="ORF">ACFOUO_05845</name>
</gene>
<keyword evidence="2" id="KW-0808">Transferase</keyword>
<dbReference type="InterPro" id="IPR029063">
    <property type="entry name" value="SAM-dependent_MTases_sf"/>
</dbReference>
<accession>A0ABV8JHQ6</accession>
<dbReference type="Pfam" id="PF13649">
    <property type="entry name" value="Methyltransf_25"/>
    <property type="match status" value="1"/>
</dbReference>
<dbReference type="InterPro" id="IPR041698">
    <property type="entry name" value="Methyltransf_25"/>
</dbReference>
<evidence type="ECO:0000259" key="3">
    <source>
        <dbReference type="Pfam" id="PF13649"/>
    </source>
</evidence>
<dbReference type="Proteomes" id="UP001595843">
    <property type="component" value="Unassembled WGS sequence"/>
</dbReference>
<dbReference type="GO" id="GO:0008168">
    <property type="term" value="F:methyltransferase activity"/>
    <property type="evidence" value="ECO:0007669"/>
    <property type="project" value="UniProtKB-KW"/>
</dbReference>
<dbReference type="RefSeq" id="WP_380703082.1">
    <property type="nucleotide sequence ID" value="NZ_JBHSAP010000007.1"/>
</dbReference>
<organism evidence="4 5">
    <name type="scientific">Salinithrix halophila</name>
    <dbReference type="NCBI Taxonomy" id="1485204"/>
    <lineage>
        <taxon>Bacteria</taxon>
        <taxon>Bacillati</taxon>
        <taxon>Bacillota</taxon>
        <taxon>Bacilli</taxon>
        <taxon>Bacillales</taxon>
        <taxon>Thermoactinomycetaceae</taxon>
        <taxon>Salinithrix</taxon>
    </lineage>
</organism>
<dbReference type="Gene3D" id="3.40.50.150">
    <property type="entry name" value="Vaccinia Virus protein VP39"/>
    <property type="match status" value="1"/>
</dbReference>
<dbReference type="CDD" id="cd02440">
    <property type="entry name" value="AdoMet_MTases"/>
    <property type="match status" value="1"/>
</dbReference>
<dbReference type="EMBL" id="JBHSAP010000007">
    <property type="protein sequence ID" value="MFC4076332.1"/>
    <property type="molecule type" value="Genomic_DNA"/>
</dbReference>